<dbReference type="Proteomes" id="UP000323506">
    <property type="component" value="Chromosome A08"/>
</dbReference>
<sequence>MATMQQANDLEISKHTSLQDAINDGNGRSSEKLMFDLVCVKTKGSRNSRMKSQFEKKKNKEGNALSRKQNKSLMHEGSPIVPLPMESQTYGYSSYHQIPMLMTLNYHNHFFHPLQVLIECIILFKCQKS</sequence>
<dbReference type="AlphaFoldDB" id="A0A5D2FLQ8"/>
<keyword evidence="3" id="KW-1185">Reference proteome</keyword>
<reference evidence="2 3" key="1">
    <citation type="submission" date="2019-06" db="EMBL/GenBank/DDBJ databases">
        <title>WGS assembly of Gossypium darwinii.</title>
        <authorList>
            <person name="Chen Z.J."/>
            <person name="Sreedasyam A."/>
            <person name="Ando A."/>
            <person name="Song Q."/>
            <person name="De L."/>
            <person name="Hulse-Kemp A."/>
            <person name="Ding M."/>
            <person name="Ye W."/>
            <person name="Kirkbride R."/>
            <person name="Jenkins J."/>
            <person name="Plott C."/>
            <person name="Lovell J."/>
            <person name="Lin Y.-M."/>
            <person name="Vaughn R."/>
            <person name="Liu B."/>
            <person name="Li W."/>
            <person name="Simpson S."/>
            <person name="Scheffler B."/>
            <person name="Saski C."/>
            <person name="Grover C."/>
            <person name="Hu G."/>
            <person name="Conover J."/>
            <person name="Carlson J."/>
            <person name="Shu S."/>
            <person name="Boston L."/>
            <person name="Williams M."/>
            <person name="Peterson D."/>
            <person name="Mcgee K."/>
            <person name="Jones D."/>
            <person name="Wendel J."/>
            <person name="Stelly D."/>
            <person name="Grimwood J."/>
            <person name="Schmutz J."/>
        </authorList>
    </citation>
    <scope>NUCLEOTIDE SEQUENCE [LARGE SCALE GENOMIC DNA]</scope>
    <source>
        <strain evidence="2">1808015.09</strain>
    </source>
</reference>
<gene>
    <name evidence="2" type="ORF">ES288_A08G154600v1</name>
</gene>
<name>A0A5D2FLQ8_GOSDA</name>
<feature type="compositionally biased region" description="Basic and acidic residues" evidence="1">
    <location>
        <begin position="52"/>
        <end position="61"/>
    </location>
</feature>
<accession>A0A5D2FLQ8</accession>
<feature type="region of interest" description="Disordered" evidence="1">
    <location>
        <begin position="45"/>
        <end position="79"/>
    </location>
</feature>
<proteinExistence type="predicted"/>
<evidence type="ECO:0000256" key="1">
    <source>
        <dbReference type="SAM" id="MobiDB-lite"/>
    </source>
</evidence>
<evidence type="ECO:0000313" key="2">
    <source>
        <dbReference type="EMBL" id="TYH06412.1"/>
    </source>
</evidence>
<evidence type="ECO:0000313" key="3">
    <source>
        <dbReference type="Proteomes" id="UP000323506"/>
    </source>
</evidence>
<protein>
    <submittedName>
        <fullName evidence="2">Uncharacterized protein</fullName>
    </submittedName>
</protein>
<organism evidence="2 3">
    <name type="scientific">Gossypium darwinii</name>
    <name type="common">Darwin's cotton</name>
    <name type="synonym">Gossypium barbadense var. darwinii</name>
    <dbReference type="NCBI Taxonomy" id="34276"/>
    <lineage>
        <taxon>Eukaryota</taxon>
        <taxon>Viridiplantae</taxon>
        <taxon>Streptophyta</taxon>
        <taxon>Embryophyta</taxon>
        <taxon>Tracheophyta</taxon>
        <taxon>Spermatophyta</taxon>
        <taxon>Magnoliopsida</taxon>
        <taxon>eudicotyledons</taxon>
        <taxon>Gunneridae</taxon>
        <taxon>Pentapetalae</taxon>
        <taxon>rosids</taxon>
        <taxon>malvids</taxon>
        <taxon>Malvales</taxon>
        <taxon>Malvaceae</taxon>
        <taxon>Malvoideae</taxon>
        <taxon>Gossypium</taxon>
    </lineage>
</organism>
<dbReference type="EMBL" id="CM017695">
    <property type="protein sequence ID" value="TYH06412.1"/>
    <property type="molecule type" value="Genomic_DNA"/>
</dbReference>